<dbReference type="InParanoid" id="K2RE76"/>
<protein>
    <submittedName>
        <fullName evidence="2">Uncharacterized protein</fullName>
    </submittedName>
</protein>
<dbReference type="AlphaFoldDB" id="K2RE76"/>
<name>K2RE76_MACPH</name>
<evidence type="ECO:0000313" key="2">
    <source>
        <dbReference type="EMBL" id="EKG11212.1"/>
    </source>
</evidence>
<accession>K2RE76</accession>
<reference evidence="2 3" key="1">
    <citation type="journal article" date="2012" name="BMC Genomics">
        <title>Tools to kill: Genome of one of the most destructive plant pathogenic fungi Macrophomina phaseolina.</title>
        <authorList>
            <person name="Islam M.S."/>
            <person name="Haque M.S."/>
            <person name="Islam M.M."/>
            <person name="Emdad E.M."/>
            <person name="Halim A."/>
            <person name="Hossen Q.M.M."/>
            <person name="Hossain M.Z."/>
            <person name="Ahmed B."/>
            <person name="Rahim S."/>
            <person name="Rahman M.S."/>
            <person name="Alam M.M."/>
            <person name="Hou S."/>
            <person name="Wan X."/>
            <person name="Saito J.A."/>
            <person name="Alam M."/>
        </authorList>
    </citation>
    <scope>NUCLEOTIDE SEQUENCE [LARGE SCALE GENOMIC DNA]</scope>
    <source>
        <strain evidence="2 3">MS6</strain>
    </source>
</reference>
<gene>
    <name evidence="2" type="ORF">MPH_11683</name>
</gene>
<dbReference type="Proteomes" id="UP000007129">
    <property type="component" value="Unassembled WGS sequence"/>
</dbReference>
<proteinExistence type="predicted"/>
<feature type="region of interest" description="Disordered" evidence="1">
    <location>
        <begin position="131"/>
        <end position="164"/>
    </location>
</feature>
<dbReference type="VEuPathDB" id="FungiDB:MPH_11683"/>
<evidence type="ECO:0000256" key="1">
    <source>
        <dbReference type="SAM" id="MobiDB-lite"/>
    </source>
</evidence>
<dbReference type="EMBL" id="AHHD01000496">
    <property type="protein sequence ID" value="EKG11212.1"/>
    <property type="molecule type" value="Genomic_DNA"/>
</dbReference>
<comment type="caution">
    <text evidence="2">The sequence shown here is derived from an EMBL/GenBank/DDBJ whole genome shotgun (WGS) entry which is preliminary data.</text>
</comment>
<dbReference type="HOGENOM" id="CLU_1619358_0_0_1"/>
<feature type="compositionally biased region" description="Basic and acidic residues" evidence="1">
    <location>
        <begin position="154"/>
        <end position="164"/>
    </location>
</feature>
<organism evidence="2 3">
    <name type="scientific">Macrophomina phaseolina (strain MS6)</name>
    <name type="common">Charcoal rot fungus</name>
    <dbReference type="NCBI Taxonomy" id="1126212"/>
    <lineage>
        <taxon>Eukaryota</taxon>
        <taxon>Fungi</taxon>
        <taxon>Dikarya</taxon>
        <taxon>Ascomycota</taxon>
        <taxon>Pezizomycotina</taxon>
        <taxon>Dothideomycetes</taxon>
        <taxon>Dothideomycetes incertae sedis</taxon>
        <taxon>Botryosphaeriales</taxon>
        <taxon>Botryosphaeriaceae</taxon>
        <taxon>Macrophomina</taxon>
    </lineage>
</organism>
<sequence length="164" mass="17909">MAGSPDAAALRIFALRRRSWSLQARSASPVRINSRVASMLLVIRATTTASPCEETTGSGRAGPVRPLCSAHLSLSPNFNTSSPSLFLTTAKSHEKEQKSCAIDPGEIRKLHPSTSVVYYYSLLDRSARATRARTKDNSNSVKFYQKGTPGRIGSLRDSRRQKVT</sequence>
<evidence type="ECO:0000313" key="3">
    <source>
        <dbReference type="Proteomes" id="UP000007129"/>
    </source>
</evidence>